<keyword evidence="2" id="KW-0808">Transferase</keyword>
<comment type="caution">
    <text evidence="2">The sequence shown here is derived from an EMBL/GenBank/DDBJ whole genome shotgun (WGS) entry which is preliminary data.</text>
</comment>
<dbReference type="GO" id="GO:0016747">
    <property type="term" value="F:acyltransferase activity, transferring groups other than amino-acyl groups"/>
    <property type="evidence" value="ECO:0007669"/>
    <property type="project" value="InterPro"/>
</dbReference>
<keyword evidence="3" id="KW-1185">Reference proteome</keyword>
<dbReference type="EMBL" id="VUNS01000013">
    <property type="protein sequence ID" value="MST97910.1"/>
    <property type="molecule type" value="Genomic_DNA"/>
</dbReference>
<dbReference type="InterPro" id="IPR000182">
    <property type="entry name" value="GNAT_dom"/>
</dbReference>
<dbReference type="InterPro" id="IPR016181">
    <property type="entry name" value="Acyl_CoA_acyltransferase"/>
</dbReference>
<dbReference type="Proteomes" id="UP000435649">
    <property type="component" value="Unassembled WGS sequence"/>
</dbReference>
<evidence type="ECO:0000313" key="3">
    <source>
        <dbReference type="Proteomes" id="UP000435649"/>
    </source>
</evidence>
<dbReference type="Pfam" id="PF13302">
    <property type="entry name" value="Acetyltransf_3"/>
    <property type="match status" value="1"/>
</dbReference>
<proteinExistence type="predicted"/>
<dbReference type="CDD" id="cd04301">
    <property type="entry name" value="NAT_SF"/>
    <property type="match status" value="1"/>
</dbReference>
<feature type="domain" description="N-acetyltransferase" evidence="1">
    <location>
        <begin position="151"/>
        <end position="301"/>
    </location>
</feature>
<dbReference type="Pfam" id="PF00583">
    <property type="entry name" value="Acetyltransf_1"/>
    <property type="match status" value="1"/>
</dbReference>
<dbReference type="PANTHER" id="PTHR43792:SF16">
    <property type="entry name" value="N-ACETYLTRANSFERASE DOMAIN-CONTAINING PROTEIN"/>
    <property type="match status" value="1"/>
</dbReference>
<dbReference type="PANTHER" id="PTHR43792">
    <property type="entry name" value="GNAT FAMILY, PUTATIVE (AFU_ORTHOLOGUE AFUA_3G00765)-RELATED-RELATED"/>
    <property type="match status" value="1"/>
</dbReference>
<dbReference type="Gene3D" id="3.40.630.30">
    <property type="match status" value="2"/>
</dbReference>
<protein>
    <submittedName>
        <fullName evidence="2">GNAT family N-acetyltransferase</fullName>
    </submittedName>
</protein>
<evidence type="ECO:0000313" key="2">
    <source>
        <dbReference type="EMBL" id="MST97910.1"/>
    </source>
</evidence>
<dbReference type="SUPFAM" id="SSF55729">
    <property type="entry name" value="Acyl-CoA N-acyltransferases (Nat)"/>
    <property type="match status" value="2"/>
</dbReference>
<evidence type="ECO:0000259" key="1">
    <source>
        <dbReference type="PROSITE" id="PS51186"/>
    </source>
</evidence>
<accession>A0A844G2F7</accession>
<dbReference type="InterPro" id="IPR051531">
    <property type="entry name" value="N-acetyltransferase"/>
</dbReference>
<dbReference type="AlphaFoldDB" id="A0A844G2F7"/>
<dbReference type="PROSITE" id="PS51186">
    <property type="entry name" value="GNAT"/>
    <property type="match status" value="2"/>
</dbReference>
<reference evidence="2 3" key="1">
    <citation type="submission" date="2019-08" db="EMBL/GenBank/DDBJ databases">
        <title>In-depth cultivation of the pig gut microbiome towards novel bacterial diversity and tailored functional studies.</title>
        <authorList>
            <person name="Wylensek D."/>
            <person name="Hitch T.C.A."/>
            <person name="Clavel T."/>
        </authorList>
    </citation>
    <scope>NUCLEOTIDE SEQUENCE [LARGE SCALE GENOMIC DNA]</scope>
    <source>
        <strain evidence="2 3">BBE-744-WT-12</strain>
    </source>
</reference>
<gene>
    <name evidence="2" type="ORF">FYJ85_12765</name>
</gene>
<feature type="domain" description="N-acetyltransferase" evidence="1">
    <location>
        <begin position="1"/>
        <end position="149"/>
    </location>
</feature>
<name>A0A844G2F7_9BACT</name>
<sequence>MKVRPISPVDLDAWTALRHELWPRHSPDDLRRESVELFRRSDTAFFCVEERGEWLGIAEASLRSPARGHLEGWYVKPEYRRRGVGRALVGAVEAWCISRGCTVLGSDTDGDYPVSPAAHRALGFREDGSPLLFRKELGTCANTPRLETERLILRRFSEADVDDLYALLRDPDVNRFLPWFPTETREEAAAFLHERFLDTCSLPSAYRYAVCRKTDDRPIGYVRLAADDSRDFGYGLRKEFWRQGIVTEAARAVVFRLRQDGVPYITATHDVNNPASGEVMKKIGMTYRYSYEELWQPKNIPVVFRMYQLNFSREDGWTYRKYWDRCEHHFIEELPSR</sequence>
<organism evidence="2 3">
    <name type="scientific">Victivallis lenta</name>
    <dbReference type="NCBI Taxonomy" id="2606640"/>
    <lineage>
        <taxon>Bacteria</taxon>
        <taxon>Pseudomonadati</taxon>
        <taxon>Lentisphaerota</taxon>
        <taxon>Lentisphaeria</taxon>
        <taxon>Victivallales</taxon>
        <taxon>Victivallaceae</taxon>
        <taxon>Victivallis</taxon>
    </lineage>
</organism>